<protein>
    <submittedName>
        <fullName evidence="2">Uncharacterized protein</fullName>
    </submittedName>
</protein>
<dbReference type="Proteomes" id="UP000831532">
    <property type="component" value="Chromosome"/>
</dbReference>
<feature type="compositionally biased region" description="Polar residues" evidence="1">
    <location>
        <begin position="1"/>
        <end position="14"/>
    </location>
</feature>
<dbReference type="EMBL" id="CP063361">
    <property type="protein sequence ID" value="UOD29378.1"/>
    <property type="molecule type" value="Genomic_DNA"/>
</dbReference>
<gene>
    <name evidence="2" type="ORF">INH39_28890</name>
</gene>
<keyword evidence="3" id="KW-1185">Reference proteome</keyword>
<evidence type="ECO:0000313" key="3">
    <source>
        <dbReference type="Proteomes" id="UP000831532"/>
    </source>
</evidence>
<reference evidence="2 3" key="1">
    <citation type="submission" date="2020-10" db="EMBL/GenBank/DDBJ databases">
        <title>Genome analysis of Massilia species.</title>
        <authorList>
            <person name="Jung D.-H."/>
        </authorList>
    </citation>
    <scope>NUCLEOTIDE SEQUENCE [LARGE SCALE GENOMIC DNA]</scope>
    <source>
        <strain evidence="3">sipir</strain>
    </source>
</reference>
<evidence type="ECO:0000313" key="2">
    <source>
        <dbReference type="EMBL" id="UOD29378.1"/>
    </source>
</evidence>
<name>A0ABY4A9W5_9BURK</name>
<sequence length="105" mass="11673">MAMLDQSSAYNQAVPSHGVESPQAEAAWFEHSPWYDAYRELPEQGDAFKAGAKVGLMWQMENPVERLVVGSDARVKTGGMFDKCIDDAEYSTLATDFTCYNQAEI</sequence>
<evidence type="ECO:0000256" key="1">
    <source>
        <dbReference type="SAM" id="MobiDB-lite"/>
    </source>
</evidence>
<accession>A0ABY4A9W5</accession>
<proteinExistence type="predicted"/>
<feature type="region of interest" description="Disordered" evidence="1">
    <location>
        <begin position="1"/>
        <end position="22"/>
    </location>
</feature>
<dbReference type="RefSeq" id="WP_243490604.1">
    <property type="nucleotide sequence ID" value="NZ_CP063361.1"/>
</dbReference>
<organism evidence="2 3">
    <name type="scientific">Massilia violaceinigra</name>
    <dbReference type="NCBI Taxonomy" id="2045208"/>
    <lineage>
        <taxon>Bacteria</taxon>
        <taxon>Pseudomonadati</taxon>
        <taxon>Pseudomonadota</taxon>
        <taxon>Betaproteobacteria</taxon>
        <taxon>Burkholderiales</taxon>
        <taxon>Oxalobacteraceae</taxon>
        <taxon>Telluria group</taxon>
        <taxon>Massilia</taxon>
    </lineage>
</organism>